<feature type="compositionally biased region" description="Basic and acidic residues" evidence="1">
    <location>
        <begin position="88"/>
        <end position="102"/>
    </location>
</feature>
<dbReference type="STRING" id="1387353.BSF38_00053"/>
<reference evidence="3" key="1">
    <citation type="submission" date="2016-12" db="EMBL/GenBank/DDBJ databases">
        <title>Comparative genomics of four Isosphaeraceae planctomycetes: a common pool of plasmids and glycoside hydrolase genes.</title>
        <authorList>
            <person name="Ivanova A."/>
        </authorList>
    </citation>
    <scope>NUCLEOTIDE SEQUENCE [LARGE SCALE GENOMIC DNA]</scope>
    <source>
        <strain evidence="3">PX4</strain>
    </source>
</reference>
<sequence length="173" mass="18701">MPKSALVGELIAFQGIARSLERLPLHGSRGQEGWEIELLGEAVGKAYAAAFDAFRRSRVADRPVDSMLPSISNPGPDEGGDFQEDDGRESLEAEDCHKDGDDRSDVATSILDEALAAGSFDYLLGIRCIPGKGFVMSESNPKNRFPLALDLPLLLANRIREVYGKRAAPRSAS</sequence>
<evidence type="ECO:0000313" key="3">
    <source>
        <dbReference type="Proteomes" id="UP000186309"/>
    </source>
</evidence>
<protein>
    <submittedName>
        <fullName evidence="2">Uncharacterized protein</fullName>
    </submittedName>
</protein>
<feature type="region of interest" description="Disordered" evidence="1">
    <location>
        <begin position="65"/>
        <end position="102"/>
    </location>
</feature>
<feature type="compositionally biased region" description="Acidic residues" evidence="1">
    <location>
        <begin position="78"/>
        <end position="87"/>
    </location>
</feature>
<proteinExistence type="predicted"/>
<gene>
    <name evidence="2" type="ORF">BSF38_00053</name>
</gene>
<evidence type="ECO:0000256" key="1">
    <source>
        <dbReference type="SAM" id="MobiDB-lite"/>
    </source>
</evidence>
<dbReference type="EMBL" id="CP019082">
    <property type="protein sequence ID" value="APW58654.1"/>
    <property type="molecule type" value="Genomic_DNA"/>
</dbReference>
<evidence type="ECO:0000313" key="2">
    <source>
        <dbReference type="EMBL" id="APW58654.1"/>
    </source>
</evidence>
<accession>A0A1U7CI90</accession>
<keyword evidence="3" id="KW-1185">Reference proteome</keyword>
<dbReference type="AlphaFoldDB" id="A0A1U7CI90"/>
<dbReference type="Proteomes" id="UP000186309">
    <property type="component" value="Chromosome"/>
</dbReference>
<organism evidence="2 3">
    <name type="scientific">Paludisphaera borealis</name>
    <dbReference type="NCBI Taxonomy" id="1387353"/>
    <lineage>
        <taxon>Bacteria</taxon>
        <taxon>Pseudomonadati</taxon>
        <taxon>Planctomycetota</taxon>
        <taxon>Planctomycetia</taxon>
        <taxon>Isosphaerales</taxon>
        <taxon>Isosphaeraceae</taxon>
        <taxon>Paludisphaera</taxon>
    </lineage>
</organism>
<name>A0A1U7CI90_9BACT</name>
<dbReference type="RefSeq" id="WP_076342935.1">
    <property type="nucleotide sequence ID" value="NZ_CP019082.1"/>
</dbReference>
<dbReference type="KEGG" id="pbor:BSF38_00053"/>